<comment type="caution">
    <text evidence="7">The sequence shown here is derived from an EMBL/GenBank/DDBJ whole genome shotgun (WGS) entry which is preliminary data.</text>
</comment>
<dbReference type="SMART" id="SM00567">
    <property type="entry name" value="EZ_HEAT"/>
    <property type="match status" value="3"/>
</dbReference>
<dbReference type="PROSITE" id="PS51007">
    <property type="entry name" value="CYTC"/>
    <property type="match status" value="1"/>
</dbReference>
<gene>
    <name evidence="7" type="ORF">TsocGM_05860</name>
</gene>
<dbReference type="InterPro" id="IPR036909">
    <property type="entry name" value="Cyt_c-like_dom_sf"/>
</dbReference>
<dbReference type="NCBIfam" id="TIGR02603">
    <property type="entry name" value="CxxCH_TIGR02603"/>
    <property type="match status" value="1"/>
</dbReference>
<feature type="region of interest" description="Disordered" evidence="5">
    <location>
        <begin position="1"/>
        <end position="149"/>
    </location>
</feature>
<feature type="compositionally biased region" description="Polar residues" evidence="5">
    <location>
        <begin position="41"/>
        <end position="52"/>
    </location>
</feature>
<evidence type="ECO:0000256" key="2">
    <source>
        <dbReference type="ARBA" id="ARBA00022723"/>
    </source>
</evidence>
<dbReference type="SUPFAM" id="SSF50952">
    <property type="entry name" value="Soluble quinoprotein glucose dehydrogenase"/>
    <property type="match status" value="1"/>
</dbReference>
<dbReference type="Proteomes" id="UP000280296">
    <property type="component" value="Unassembled WGS sequence"/>
</dbReference>
<dbReference type="Gene3D" id="2.120.10.30">
    <property type="entry name" value="TolB, C-terminal domain"/>
    <property type="match status" value="1"/>
</dbReference>
<keyword evidence="2 4" id="KW-0479">Metal-binding</keyword>
<keyword evidence="8" id="KW-1185">Reference proteome</keyword>
<dbReference type="InterPro" id="IPR016024">
    <property type="entry name" value="ARM-type_fold"/>
</dbReference>
<dbReference type="PANTHER" id="PTHR33546">
    <property type="entry name" value="LARGE, MULTIFUNCTIONAL SECRETED PROTEIN-RELATED"/>
    <property type="match status" value="1"/>
</dbReference>
<dbReference type="InterPro" id="IPR055557">
    <property type="entry name" value="DUF7133"/>
</dbReference>
<protein>
    <submittedName>
        <fullName evidence="7">C-type cytochrome</fullName>
    </submittedName>
</protein>
<dbReference type="GO" id="GO:0020037">
    <property type="term" value="F:heme binding"/>
    <property type="evidence" value="ECO:0007669"/>
    <property type="project" value="InterPro"/>
</dbReference>
<accession>A0A432MML5</accession>
<keyword evidence="1 4" id="KW-0349">Heme</keyword>
<dbReference type="SUPFAM" id="SSF48371">
    <property type="entry name" value="ARM repeat"/>
    <property type="match status" value="1"/>
</dbReference>
<proteinExistence type="predicted"/>
<dbReference type="InterPro" id="IPR011989">
    <property type="entry name" value="ARM-like"/>
</dbReference>
<name>A0A432MML5_9BACT</name>
<keyword evidence="3 4" id="KW-0408">Iron</keyword>
<feature type="domain" description="Cytochrome c" evidence="6">
    <location>
        <begin position="1055"/>
        <end position="1192"/>
    </location>
</feature>
<dbReference type="NCBIfam" id="TIGR02604">
    <property type="entry name" value="Piru_Ver_Nterm"/>
    <property type="match status" value="1"/>
</dbReference>
<evidence type="ECO:0000256" key="4">
    <source>
        <dbReference type="PROSITE-ProRule" id="PRU00433"/>
    </source>
</evidence>
<dbReference type="Pfam" id="PF23500">
    <property type="entry name" value="DUF7133"/>
    <property type="match status" value="1"/>
</dbReference>
<reference evidence="7 8" key="1">
    <citation type="submission" date="2018-12" db="EMBL/GenBank/DDBJ databases">
        <authorList>
            <person name="Toschakov S.V."/>
        </authorList>
    </citation>
    <scope>NUCLEOTIDE SEQUENCE [LARGE SCALE GENOMIC DNA]</scope>
    <source>
        <strain evidence="7 8">GM2012</strain>
    </source>
</reference>
<dbReference type="GO" id="GO:0009055">
    <property type="term" value="F:electron transfer activity"/>
    <property type="evidence" value="ECO:0007669"/>
    <property type="project" value="InterPro"/>
</dbReference>
<dbReference type="EMBL" id="RYZH01000008">
    <property type="protein sequence ID" value="RUL88662.1"/>
    <property type="molecule type" value="Genomic_DNA"/>
</dbReference>
<evidence type="ECO:0000313" key="8">
    <source>
        <dbReference type="Proteomes" id="UP000280296"/>
    </source>
</evidence>
<organism evidence="7 8">
    <name type="scientific">Tautonia sociabilis</name>
    <dbReference type="NCBI Taxonomy" id="2080755"/>
    <lineage>
        <taxon>Bacteria</taxon>
        <taxon>Pseudomonadati</taxon>
        <taxon>Planctomycetota</taxon>
        <taxon>Planctomycetia</taxon>
        <taxon>Isosphaerales</taxon>
        <taxon>Isosphaeraceae</taxon>
        <taxon>Tautonia</taxon>
    </lineage>
</organism>
<dbReference type="PANTHER" id="PTHR33546:SF1">
    <property type="entry name" value="LARGE, MULTIFUNCTIONAL SECRETED PROTEIN"/>
    <property type="match status" value="1"/>
</dbReference>
<evidence type="ECO:0000256" key="5">
    <source>
        <dbReference type="SAM" id="MobiDB-lite"/>
    </source>
</evidence>
<dbReference type="InterPro" id="IPR004155">
    <property type="entry name" value="PBS_lyase_HEAT"/>
</dbReference>
<dbReference type="GO" id="GO:0046872">
    <property type="term" value="F:metal ion binding"/>
    <property type="evidence" value="ECO:0007669"/>
    <property type="project" value="UniProtKB-KW"/>
</dbReference>
<evidence type="ECO:0000313" key="7">
    <source>
        <dbReference type="EMBL" id="RUL88662.1"/>
    </source>
</evidence>
<dbReference type="Gene3D" id="1.10.760.10">
    <property type="entry name" value="Cytochrome c-like domain"/>
    <property type="match status" value="1"/>
</dbReference>
<dbReference type="AlphaFoldDB" id="A0A432MML5"/>
<dbReference type="InterPro" id="IPR013428">
    <property type="entry name" value="Membrane-bound_put_N"/>
</dbReference>
<dbReference type="InterPro" id="IPR011041">
    <property type="entry name" value="Quinoprot_gluc/sorb_DH_b-prop"/>
</dbReference>
<evidence type="ECO:0000256" key="1">
    <source>
        <dbReference type="ARBA" id="ARBA00022617"/>
    </source>
</evidence>
<reference evidence="7 8" key="2">
    <citation type="submission" date="2019-01" db="EMBL/GenBank/DDBJ databases">
        <title>Tautonia sociabilis, a novel thermotolerant planctomycete of Isosphaeraceae family, isolated from a 4000 m deep subterranean habitat.</title>
        <authorList>
            <person name="Kovaleva O.L."/>
            <person name="Elcheninov A.G."/>
            <person name="Van Heerden E."/>
            <person name="Toshchakov S.V."/>
            <person name="Novikov A."/>
            <person name="Bonch-Osmolovskaya E.A."/>
            <person name="Kublanov I.V."/>
        </authorList>
    </citation>
    <scope>NUCLEOTIDE SEQUENCE [LARGE SCALE GENOMIC DNA]</scope>
    <source>
        <strain evidence="7 8">GM2012</strain>
    </source>
</reference>
<dbReference type="InterPro" id="IPR011042">
    <property type="entry name" value="6-blade_b-propeller_TolB-like"/>
</dbReference>
<evidence type="ECO:0000256" key="3">
    <source>
        <dbReference type="ARBA" id="ARBA00023004"/>
    </source>
</evidence>
<dbReference type="SUPFAM" id="SSF46626">
    <property type="entry name" value="Cytochrome c"/>
    <property type="match status" value="1"/>
</dbReference>
<feature type="compositionally biased region" description="Basic and acidic residues" evidence="5">
    <location>
        <begin position="106"/>
        <end position="115"/>
    </location>
</feature>
<evidence type="ECO:0000259" key="6">
    <source>
        <dbReference type="PROSITE" id="PS51007"/>
    </source>
</evidence>
<dbReference type="InterPro" id="IPR013427">
    <property type="entry name" value="Haem-bd_dom_put"/>
</dbReference>
<dbReference type="Gene3D" id="1.25.10.10">
    <property type="entry name" value="Leucine-rich Repeat Variant"/>
    <property type="match status" value="2"/>
</dbReference>
<dbReference type="Pfam" id="PF13646">
    <property type="entry name" value="HEAT_2"/>
    <property type="match status" value="1"/>
</dbReference>
<sequence length="1192" mass="127867">MTRVGSGLAAKGHVSRITMPSGGRVWQSTRARFRSPAKLNASRTASAVTASHQSRRVVAGREWPGSAGRRRGGERRGSVRCWKATRSESAGVVIIGGSPRTGTGRPSEDSRENQPRRTLQSPCRRGPDRCPSRPIGSEWGRRPEPSPRGPLAMRAFATTIPALLSLLLPTTATTADQIVALGDHTFSLPDGFSVEVAAGPPLVERPITAAFDERGRLYVAESSGSNDPVNVQLEEKPHRILRLEDTDGDGTFDRRTVFADRMMFPEGTMWLDGSLYVSAPPQIWRLTDTDDDGEADDRAVWLDAGTLTGCANDLHGPYAGPDGWIYWCKGAFAEQTYERPDGKPFVTRASHIFRWRPDRSGPIEPVMTGGMDNPVDVVFTPGGERIFTTTFFQYPAGGFRDGLIHALYGGVYGKVHDVIEGHPRTRPGVLPVLTHLGPAAPAGLERLKGTGLGDDFKDNILACQFNLRAVSRHVLTPEGGSFTTIDSDLISSDNTDFHPTDVLEDADGSILVVDTGGWYKLCCPTSQLWKPDVLGAIYRIRRVGSPKVEDPRGLSLAWEDASADQLAERLGDPRPAVRDRAVASLGRLGAEAVPALESVVRSSADAEARRNAVWASSRIDDPDARAISRIALQDEDETVVQAALHVVSVRRDHGAIDRVLNLLHTGSPHNRRAAAEAAGRLGDPTAVPVLLQASADVPEPPHWTILHSITYALIELAEPDATRFGLSAPHDTVRRVALIALDQMPGGLLSSDDVAPLLSAEDPDLREAAAWIAGRHPEWGGDLAEHFNRQLLRAGEMPEDHRAALADQLARLGSSAEIQTVVTAALTDEGRSEASRLVALGAIARANLDPSPSGWVEAVASVLDAHPEAIAPAIAACRSLRVAPDRAGALRAPLLRIARDEQAGVATRLDALAALPGGLGKPDEDLFTFLLDLLDPDAPAAEQTRAADLIASAALTDAQRLELADAIASAGPLSVPRLLVAFEKQESEALGLRLVAALEASPSRSVLRPGDLRTLLDRFGPAVAERAATLLAAIDADAERKRAKIEGLLPLVDRADIRRGQAVFNSEKAACRTCHAMGYVGGRIGPDLTRIGRIRTERDLLEAIAYPSASFVRSFEPVVVATLDGRVLSGLIVDEGPDHVTLQLNAEEAVRVPRADIEELQPGTTSIMPAGLDQQLTAQELADLVKFLKASQ</sequence>
<dbReference type="InterPro" id="IPR009056">
    <property type="entry name" value="Cyt_c-like_dom"/>
</dbReference>